<proteinExistence type="predicted"/>
<evidence type="ECO:0000313" key="2">
    <source>
        <dbReference type="WBParaSite" id="SPAL_0000131500.1"/>
    </source>
</evidence>
<dbReference type="WBParaSite" id="SPAL_0000131500.1">
    <property type="protein sequence ID" value="SPAL_0000131500.1"/>
    <property type="gene ID" value="SPAL_0000131500"/>
</dbReference>
<organism evidence="1 2">
    <name type="scientific">Strongyloides papillosus</name>
    <name type="common">Intestinal threadworm</name>
    <dbReference type="NCBI Taxonomy" id="174720"/>
    <lineage>
        <taxon>Eukaryota</taxon>
        <taxon>Metazoa</taxon>
        <taxon>Ecdysozoa</taxon>
        <taxon>Nematoda</taxon>
        <taxon>Chromadorea</taxon>
        <taxon>Rhabditida</taxon>
        <taxon>Tylenchina</taxon>
        <taxon>Panagrolaimomorpha</taxon>
        <taxon>Strongyloidoidea</taxon>
        <taxon>Strongyloididae</taxon>
        <taxon>Strongyloides</taxon>
    </lineage>
</organism>
<accession>A0A0N5B5H2</accession>
<protein>
    <submittedName>
        <fullName evidence="2">Autophagy-related protein 2</fullName>
    </submittedName>
</protein>
<dbReference type="AlphaFoldDB" id="A0A0N5B5H2"/>
<name>A0A0N5B5H2_STREA</name>
<reference evidence="2" key="1">
    <citation type="submission" date="2017-02" db="UniProtKB">
        <authorList>
            <consortium name="WormBaseParasite"/>
        </authorList>
    </citation>
    <scope>IDENTIFICATION</scope>
</reference>
<evidence type="ECO:0000313" key="1">
    <source>
        <dbReference type="Proteomes" id="UP000046392"/>
    </source>
</evidence>
<sequence length="540" mass="62469">MSLDTLDDVDSLTDILKMLAEERTNYNEVLAFQFHKTFSMHEPTFTLTIQDNGPNEEFTILCNKSTYKQYTLEDTMENLENIETKNLEHNSTVNIVINESPKRLRNHELESLGKEIASFIEFVFLRYPLAYILNLSYIGSGQSSSLPLFILYRVKCQKIKIFSGITIENIMAFSLLKSLALTNIVEGLTKLNEYILEIPPISPENLENVQKKLNILFRWLPHKTGCSLTINTNLNFPNDQFFNDLILDVERIGLQANIRTNTSINQNFFTSLMEIKANHKPNYVYHISEVEMSFTKIQDTKHFEKLLSICCNLEKITLTVTEEFIDNLLTEGKSRDGSRTIIKDSFSYCSTLKNLRSFFIEFQVTIEKTDVSKKSFVSFLFNAIFSVLPDNIENFSFERITFLNEDNTKMLNTKAGSVRSVSFAGCQDVPQDLIFKFPNLLQVCMVGEMKLFIPLSVYMVIIKYPSGNSCGVDMNDLVPDGSITPGYKENNYYFNLFSRFFNNSIRNNSIREPWFIVFLENIFEYPNYIEVMDMFPLSKY</sequence>
<dbReference type="Proteomes" id="UP000046392">
    <property type="component" value="Unplaced"/>
</dbReference>
<keyword evidence="1" id="KW-1185">Reference proteome</keyword>